<organism evidence="1">
    <name type="scientific">marine sediment metagenome</name>
    <dbReference type="NCBI Taxonomy" id="412755"/>
    <lineage>
        <taxon>unclassified sequences</taxon>
        <taxon>metagenomes</taxon>
        <taxon>ecological metagenomes</taxon>
    </lineage>
</organism>
<sequence>MKLITGGLTAVIVPTSTAVSHSGRGKNYGTWIYRRLSDPHGNRSYWHPVFKSSGYHGEKVPKNWVKFSDEMVSPEEWYEFMRKYQSVRKVINSSEVVKDDELKEKDVSDLLHTLYRVSRYLRYHGVGNYLIHSAVKELKYKNGETY</sequence>
<evidence type="ECO:0000313" key="1">
    <source>
        <dbReference type="EMBL" id="KKN03380.1"/>
    </source>
</evidence>
<protein>
    <submittedName>
        <fullName evidence="1">Uncharacterized protein</fullName>
    </submittedName>
</protein>
<proteinExistence type="predicted"/>
<dbReference type="EMBL" id="LAZR01005039">
    <property type="protein sequence ID" value="KKN03380.1"/>
    <property type="molecule type" value="Genomic_DNA"/>
</dbReference>
<name>A0A0F9M7K6_9ZZZZ</name>
<reference evidence="1" key="1">
    <citation type="journal article" date="2015" name="Nature">
        <title>Complex archaea that bridge the gap between prokaryotes and eukaryotes.</title>
        <authorList>
            <person name="Spang A."/>
            <person name="Saw J.H."/>
            <person name="Jorgensen S.L."/>
            <person name="Zaremba-Niedzwiedzka K."/>
            <person name="Martijn J."/>
            <person name="Lind A.E."/>
            <person name="van Eijk R."/>
            <person name="Schleper C."/>
            <person name="Guy L."/>
            <person name="Ettema T.J."/>
        </authorList>
    </citation>
    <scope>NUCLEOTIDE SEQUENCE</scope>
</reference>
<comment type="caution">
    <text evidence="1">The sequence shown here is derived from an EMBL/GenBank/DDBJ whole genome shotgun (WGS) entry which is preliminary data.</text>
</comment>
<gene>
    <name evidence="1" type="ORF">LCGC14_1108280</name>
</gene>
<dbReference type="AlphaFoldDB" id="A0A0F9M7K6"/>
<accession>A0A0F9M7K6</accession>